<evidence type="ECO:0000313" key="5">
    <source>
        <dbReference type="Proteomes" id="UP001589858"/>
    </source>
</evidence>
<comment type="subcellular location">
    <subcellularLocation>
        <location evidence="1">Virion</location>
    </subcellularLocation>
</comment>
<dbReference type="InterPro" id="IPR020991">
    <property type="entry name" value="Connector_podovirus"/>
</dbReference>
<evidence type="ECO:0000256" key="1">
    <source>
        <dbReference type="ARBA" id="ARBA00004328"/>
    </source>
</evidence>
<name>A0ABV6S2D7_9SPHN</name>
<dbReference type="Proteomes" id="UP001589858">
    <property type="component" value="Unassembled WGS sequence"/>
</dbReference>
<dbReference type="RefSeq" id="WP_267220595.1">
    <property type="nucleotide sequence ID" value="NZ_JAPCWC010000007.1"/>
</dbReference>
<comment type="caution">
    <text evidence="4">The sequence shown here is derived from an EMBL/GenBank/DDBJ whole genome shotgun (WGS) entry which is preliminary data.</text>
</comment>
<keyword evidence="2" id="KW-1188">Viral release from host cell</keyword>
<accession>A0ABV6S2D7</accession>
<evidence type="ECO:0000256" key="2">
    <source>
        <dbReference type="ARBA" id="ARBA00022612"/>
    </source>
</evidence>
<protein>
    <submittedName>
        <fullName evidence="4">Portal protein</fullName>
    </submittedName>
</protein>
<gene>
    <name evidence="4" type="ORF">ACFFF8_01300</name>
</gene>
<sequence>MITAEGVKANQARMEMLRSNYDPLWSEIARLVYPEMNQFYGGAMAGWYAMGGRKDAQMHEPYAAQAMEDGVSLFEGFVMPRGQRWQKLALDADLMKSVRVQQWVEQKEMRLFALRHDPESGFVGAVHESAMSLYAFAAQSMWIDIRYSPVSGRRLGLSYESEFVGEQFVEWDASGNPFRMHRKFALTAEQALGKWGRDTPEPVVKAIGDDKRKTQEFEFIHVIEPNLEFDPERIDHHGKPWSSAYYLCGGDHQVFLRGGYHSKPRIFSTFTRGLRNSWGFSPTMRILPQIRLLQEITHNRVFSAELKMLPPLLAGDDELDGAILELKALGVTYGGLDERGNPKLKTFFDASDSTEGQLLSQEARAIIDKGYGRDLLQIAREQKTHITATRTEEERAEKGVLLAPLARQESEWLAPMTVRELALMAEMGEFNDAPGEVLEYFEAEGEFSWVYDNELTRMMQAQDTTAFLSLAQQVGLLAQFDKTVVDDFRREYPMARVLDVLGKNAGVPASMRATDEDKQAFDAQKQQEAQQQALLAALPAVSDTVKNVSMAAGSVA</sequence>
<evidence type="ECO:0000256" key="3">
    <source>
        <dbReference type="ARBA" id="ARBA00023219"/>
    </source>
</evidence>
<dbReference type="EMBL" id="JBHLTM010000008">
    <property type="protein sequence ID" value="MFC0683221.1"/>
    <property type="molecule type" value="Genomic_DNA"/>
</dbReference>
<keyword evidence="5" id="KW-1185">Reference proteome</keyword>
<evidence type="ECO:0000313" key="4">
    <source>
        <dbReference type="EMBL" id="MFC0683221.1"/>
    </source>
</evidence>
<keyword evidence="3" id="KW-0231">Viral genome packaging</keyword>
<organism evidence="4 5">
    <name type="scientific">Novosphingobium clariflavum</name>
    <dbReference type="NCBI Taxonomy" id="2029884"/>
    <lineage>
        <taxon>Bacteria</taxon>
        <taxon>Pseudomonadati</taxon>
        <taxon>Pseudomonadota</taxon>
        <taxon>Alphaproteobacteria</taxon>
        <taxon>Sphingomonadales</taxon>
        <taxon>Sphingomonadaceae</taxon>
        <taxon>Novosphingobium</taxon>
    </lineage>
</organism>
<proteinExistence type="predicted"/>
<dbReference type="Pfam" id="PF12236">
    <property type="entry name" value="Head-tail_con"/>
    <property type="match status" value="1"/>
</dbReference>
<reference evidence="4 5" key="1">
    <citation type="submission" date="2024-09" db="EMBL/GenBank/DDBJ databases">
        <authorList>
            <person name="Sun Q."/>
            <person name="Mori K."/>
        </authorList>
    </citation>
    <scope>NUCLEOTIDE SEQUENCE [LARGE SCALE GENOMIC DNA]</scope>
    <source>
        <strain evidence="4 5">CICC 11035S</strain>
    </source>
</reference>